<evidence type="ECO:0000313" key="6">
    <source>
        <dbReference type="EMBL" id="MBM0105719.1"/>
    </source>
</evidence>
<feature type="region of interest" description="Disordered" evidence="3">
    <location>
        <begin position="63"/>
        <end position="176"/>
    </location>
</feature>
<dbReference type="InterPro" id="IPR011992">
    <property type="entry name" value="EF-hand-dom_pair"/>
</dbReference>
<evidence type="ECO:0000313" key="7">
    <source>
        <dbReference type="Proteomes" id="UP000661077"/>
    </source>
</evidence>
<proteinExistence type="predicted"/>
<feature type="domain" description="EF-hand" evidence="5">
    <location>
        <begin position="137"/>
        <end position="172"/>
    </location>
</feature>
<accession>A0ABS1WXL7</accession>
<dbReference type="InterPro" id="IPR002048">
    <property type="entry name" value="EF_hand_dom"/>
</dbReference>
<dbReference type="EMBL" id="JAEVLS010000002">
    <property type="protein sequence ID" value="MBM0105719.1"/>
    <property type="molecule type" value="Genomic_DNA"/>
</dbReference>
<dbReference type="PANTHER" id="PTHR10827">
    <property type="entry name" value="RETICULOCALBIN"/>
    <property type="match status" value="1"/>
</dbReference>
<name>A0ABS1WXL7_9GAMM</name>
<dbReference type="SMART" id="SM00054">
    <property type="entry name" value="EFh"/>
    <property type="match status" value="2"/>
</dbReference>
<keyword evidence="4" id="KW-0732">Signal</keyword>
<feature type="chain" id="PRO_5045755857" description="EF-hand domain-containing protein" evidence="4">
    <location>
        <begin position="24"/>
        <end position="176"/>
    </location>
</feature>
<feature type="compositionally biased region" description="Basic and acidic residues" evidence="3">
    <location>
        <begin position="78"/>
        <end position="103"/>
    </location>
</feature>
<evidence type="ECO:0000259" key="5">
    <source>
        <dbReference type="PROSITE" id="PS50222"/>
    </source>
</evidence>
<gene>
    <name evidence="6" type="ORF">JM946_13220</name>
</gene>
<sequence>MKSLAPRLIPVAIASILCGVAVAGGGKDDKLSMMDKNGDGKVTQAEHTQGAKMMFSKMDTNRDGSVTAQEMDSSHGSMHQEGHSTARTEGTPDRERMEDKKAYDPAGKGKSLPKGMSSQQKIAAMDTNNDGKLSEAEHAAGTKQMFSKMDADGDGSLTAQEWKEGHRKEMTASDTE</sequence>
<dbReference type="SUPFAM" id="SSF47473">
    <property type="entry name" value="EF-hand"/>
    <property type="match status" value="1"/>
</dbReference>
<organism evidence="6 7">
    <name type="scientific">Steroidobacter gossypii</name>
    <dbReference type="NCBI Taxonomy" id="2805490"/>
    <lineage>
        <taxon>Bacteria</taxon>
        <taxon>Pseudomonadati</taxon>
        <taxon>Pseudomonadota</taxon>
        <taxon>Gammaproteobacteria</taxon>
        <taxon>Steroidobacterales</taxon>
        <taxon>Steroidobacteraceae</taxon>
        <taxon>Steroidobacter</taxon>
    </lineage>
</organism>
<dbReference type="PROSITE" id="PS50222">
    <property type="entry name" value="EF_HAND_2"/>
    <property type="match status" value="2"/>
</dbReference>
<evidence type="ECO:0000256" key="3">
    <source>
        <dbReference type="SAM" id="MobiDB-lite"/>
    </source>
</evidence>
<dbReference type="Gene3D" id="1.10.238.10">
    <property type="entry name" value="EF-hand"/>
    <property type="match status" value="2"/>
</dbReference>
<reference evidence="6 7" key="1">
    <citation type="journal article" date="2021" name="Int. J. Syst. Evol. Microbiol.">
        <title>Steroidobacter gossypii sp. nov., isolated from soil of cotton cropping field.</title>
        <authorList>
            <person name="Huang R."/>
            <person name="Yang S."/>
            <person name="Zhen C."/>
            <person name="Liu W."/>
        </authorList>
    </citation>
    <scope>NUCLEOTIDE SEQUENCE [LARGE SCALE GENOMIC DNA]</scope>
    <source>
        <strain evidence="6 7">S1-65</strain>
    </source>
</reference>
<keyword evidence="2" id="KW-0677">Repeat</keyword>
<comment type="caution">
    <text evidence="6">The sequence shown here is derived from an EMBL/GenBank/DDBJ whole genome shotgun (WGS) entry which is preliminary data.</text>
</comment>
<feature type="compositionally biased region" description="Polar residues" evidence="3">
    <location>
        <begin position="116"/>
        <end position="131"/>
    </location>
</feature>
<dbReference type="Pfam" id="PF13202">
    <property type="entry name" value="EF-hand_5"/>
    <property type="match status" value="4"/>
</dbReference>
<feature type="compositionally biased region" description="Polar residues" evidence="3">
    <location>
        <begin position="63"/>
        <end position="77"/>
    </location>
</feature>
<evidence type="ECO:0000256" key="4">
    <source>
        <dbReference type="SAM" id="SignalP"/>
    </source>
</evidence>
<dbReference type="Proteomes" id="UP000661077">
    <property type="component" value="Unassembled WGS sequence"/>
</dbReference>
<dbReference type="PROSITE" id="PS00018">
    <property type="entry name" value="EF_HAND_1"/>
    <property type="match status" value="2"/>
</dbReference>
<feature type="compositionally biased region" description="Basic and acidic residues" evidence="3">
    <location>
        <begin position="161"/>
        <end position="176"/>
    </location>
</feature>
<protein>
    <recommendedName>
        <fullName evidence="5">EF-hand domain-containing protein</fullName>
    </recommendedName>
</protein>
<dbReference type="InterPro" id="IPR018247">
    <property type="entry name" value="EF_Hand_1_Ca_BS"/>
</dbReference>
<dbReference type="RefSeq" id="WP_203167746.1">
    <property type="nucleotide sequence ID" value="NZ_JAEVLS010000002.1"/>
</dbReference>
<feature type="signal peptide" evidence="4">
    <location>
        <begin position="1"/>
        <end position="23"/>
    </location>
</feature>
<keyword evidence="1" id="KW-0479">Metal-binding</keyword>
<keyword evidence="7" id="KW-1185">Reference proteome</keyword>
<feature type="domain" description="EF-hand" evidence="5">
    <location>
        <begin position="46"/>
        <end position="81"/>
    </location>
</feature>
<evidence type="ECO:0000256" key="1">
    <source>
        <dbReference type="ARBA" id="ARBA00022723"/>
    </source>
</evidence>
<dbReference type="PANTHER" id="PTHR10827:SF98">
    <property type="entry name" value="45 KDA CALCIUM-BINDING PROTEIN"/>
    <property type="match status" value="1"/>
</dbReference>
<evidence type="ECO:0000256" key="2">
    <source>
        <dbReference type="ARBA" id="ARBA00022737"/>
    </source>
</evidence>